<dbReference type="PROSITE" id="PS51898">
    <property type="entry name" value="TYR_RECOMBINASE"/>
    <property type="match status" value="1"/>
</dbReference>
<dbReference type="SUPFAM" id="SSF56349">
    <property type="entry name" value="DNA breaking-rejoining enzymes"/>
    <property type="match status" value="1"/>
</dbReference>
<accession>A0ABV3VV39</accession>
<dbReference type="InterPro" id="IPR010998">
    <property type="entry name" value="Integrase_recombinase_N"/>
</dbReference>
<keyword evidence="1 2" id="KW-0238">DNA-binding</keyword>
<evidence type="ECO:0000256" key="2">
    <source>
        <dbReference type="PROSITE-ProRule" id="PRU01248"/>
    </source>
</evidence>
<feature type="domain" description="Tyr recombinase" evidence="3">
    <location>
        <begin position="133"/>
        <end position="220"/>
    </location>
</feature>
<gene>
    <name evidence="5" type="ORF">AB1300_06330</name>
</gene>
<dbReference type="EMBL" id="JBFRHK010000003">
    <property type="protein sequence ID" value="MEX3744751.1"/>
    <property type="molecule type" value="Genomic_DNA"/>
</dbReference>
<keyword evidence="6" id="KW-1185">Reference proteome</keyword>
<evidence type="ECO:0000256" key="1">
    <source>
        <dbReference type="ARBA" id="ARBA00023125"/>
    </source>
</evidence>
<comment type="caution">
    <text evidence="5">The sequence shown here is derived from an EMBL/GenBank/DDBJ whole genome shotgun (WGS) entry which is preliminary data.</text>
</comment>
<evidence type="ECO:0000259" key="4">
    <source>
        <dbReference type="PROSITE" id="PS51900"/>
    </source>
</evidence>
<dbReference type="Gene3D" id="1.10.150.130">
    <property type="match status" value="1"/>
</dbReference>
<dbReference type="RefSeq" id="WP_368635691.1">
    <property type="nucleotide sequence ID" value="NZ_JBFRHK010000003.1"/>
</dbReference>
<evidence type="ECO:0000313" key="5">
    <source>
        <dbReference type="EMBL" id="MEX3744751.1"/>
    </source>
</evidence>
<proteinExistence type="predicted"/>
<dbReference type="Proteomes" id="UP001558534">
    <property type="component" value="Unassembled WGS sequence"/>
</dbReference>
<evidence type="ECO:0000313" key="6">
    <source>
        <dbReference type="Proteomes" id="UP001558534"/>
    </source>
</evidence>
<sequence length="220" mass="25180">MTKKSGLFDVDFTLTTKELTASIKEEKTVTARYKPFSEALGTIVNQVEVSGYRPRTIKDYNTVLMNFSKSTGVTYLEEITVDMIYSWLDSMQVVNQTKLTRLKVLKSFLGKCFTNGWLSLNFWQSINVKVDKKVKKRAKSNDIAILVSLIDKSTFIGLRDVTAILTMYKTGIRIYTLGQLNERHIDWENKVLVLDGAVLKNHQLNRLTVTHSETIRSKPF</sequence>
<protein>
    <recommendedName>
        <fullName evidence="7">Core-binding (CB) domain-containing protein</fullName>
    </recommendedName>
</protein>
<dbReference type="InterPro" id="IPR044068">
    <property type="entry name" value="CB"/>
</dbReference>
<feature type="domain" description="Core-binding (CB)" evidence="4">
    <location>
        <begin position="27"/>
        <end position="110"/>
    </location>
</feature>
<dbReference type="InterPro" id="IPR011010">
    <property type="entry name" value="DNA_brk_join_enz"/>
</dbReference>
<evidence type="ECO:0000259" key="3">
    <source>
        <dbReference type="PROSITE" id="PS51898"/>
    </source>
</evidence>
<reference evidence="5 6" key="1">
    <citation type="submission" date="2024-07" db="EMBL/GenBank/DDBJ databases">
        <title>Characterization of a bacterium isolated from hydrolysated instant sea cucumber by whole-genome sequencing and metabolomics.</title>
        <authorList>
            <person name="Luo X."/>
            <person name="Zhang Z."/>
            <person name="Zheng Z."/>
            <person name="Zhang W."/>
            <person name="Ming T."/>
            <person name="Jiao L."/>
            <person name="Su X."/>
            <person name="Kong F."/>
            <person name="Xu J."/>
        </authorList>
    </citation>
    <scope>NUCLEOTIDE SEQUENCE [LARGE SCALE GENOMIC DNA]</scope>
    <source>
        <strain evidence="5 6">XL-2024</strain>
    </source>
</reference>
<evidence type="ECO:0008006" key="7">
    <source>
        <dbReference type="Google" id="ProtNLM"/>
    </source>
</evidence>
<dbReference type="InterPro" id="IPR002104">
    <property type="entry name" value="Integrase_catalytic"/>
</dbReference>
<dbReference type="PROSITE" id="PS51900">
    <property type="entry name" value="CB"/>
    <property type="match status" value="1"/>
</dbReference>
<organism evidence="5 6">
    <name type="scientific">Lysinibacillus xylanilyticus</name>
    <dbReference type="NCBI Taxonomy" id="582475"/>
    <lineage>
        <taxon>Bacteria</taxon>
        <taxon>Bacillati</taxon>
        <taxon>Bacillota</taxon>
        <taxon>Bacilli</taxon>
        <taxon>Bacillales</taxon>
        <taxon>Bacillaceae</taxon>
        <taxon>Lysinibacillus</taxon>
    </lineage>
</organism>
<name>A0ABV3VV39_9BACI</name>